<evidence type="ECO:0000313" key="2">
    <source>
        <dbReference type="EMBL" id="KAF0416345.1"/>
    </source>
</evidence>
<sequence length="484" mass="56691">MFFLIFKVRIKSISLKRNLSRCCFFLIHFLFNIFRFLFTIYRKILNAGKTCSEKRELRSFLNSYSLSAYDIQVLYYYLLEISLKFFLRYEHQNISFFIIYFFYRVELDSKPLLESVVLEEIFMFVTEIDSSVSYYNHAALKNLHSCLLVNRQWCESAVRILWRRPFSPFHNGGHKLITTYLRSLDVEERRDLKLKGIKLPPAAPIPLFNYPSLIRHLDYGEMLYSVEVWCRNLSKRRSDSVISVMRVLLRLFLNHAGPLTSLKLATLGEDYHDEKCMILTELEIKGLITSLRTLSLDGFDYNQHGLLARLPDLCQNLEHLYLRGWYGHQPCKADDTTIMNDSAAVSLRRLIKAQKNLKTLDLINCRAYLGYIISALDTQSISLRSMKFRLVDFKDCGPWEGLASCIKLKNLEFWFCKGITHKMIKPLVGKIFTELEEVKLLQYGIGCEEFNYWVNNVNGISKTSNCNICTVVDEFEPENTKIYC</sequence>
<reference evidence="2 3" key="1">
    <citation type="journal article" date="2019" name="Environ. Microbiol.">
        <title>At the nexus of three kingdoms: the genome of the mycorrhizal fungus Gigaspora margarita provides insights into plant, endobacterial and fungal interactions.</title>
        <authorList>
            <person name="Venice F."/>
            <person name="Ghignone S."/>
            <person name="Salvioli di Fossalunga A."/>
            <person name="Amselem J."/>
            <person name="Novero M."/>
            <person name="Xianan X."/>
            <person name="Sedzielewska Toro K."/>
            <person name="Morin E."/>
            <person name="Lipzen A."/>
            <person name="Grigoriev I.V."/>
            <person name="Henrissat B."/>
            <person name="Martin F.M."/>
            <person name="Bonfante P."/>
        </authorList>
    </citation>
    <scope>NUCLEOTIDE SEQUENCE [LARGE SCALE GENOMIC DNA]</scope>
    <source>
        <strain evidence="2 3">BEG34</strain>
    </source>
</reference>
<gene>
    <name evidence="2" type="ORF">F8M41_007468</name>
</gene>
<dbReference type="SUPFAM" id="SSF52047">
    <property type="entry name" value="RNI-like"/>
    <property type="match status" value="1"/>
</dbReference>
<name>A0A8H3X512_GIGMA</name>
<dbReference type="Gene3D" id="3.80.10.10">
    <property type="entry name" value="Ribonuclease Inhibitor"/>
    <property type="match status" value="1"/>
</dbReference>
<evidence type="ECO:0008006" key="4">
    <source>
        <dbReference type="Google" id="ProtNLM"/>
    </source>
</evidence>
<dbReference type="InterPro" id="IPR032675">
    <property type="entry name" value="LRR_dom_sf"/>
</dbReference>
<keyword evidence="1" id="KW-0472">Membrane</keyword>
<evidence type="ECO:0000313" key="3">
    <source>
        <dbReference type="Proteomes" id="UP000439903"/>
    </source>
</evidence>
<dbReference type="EMBL" id="WTPW01001752">
    <property type="protein sequence ID" value="KAF0416345.1"/>
    <property type="molecule type" value="Genomic_DNA"/>
</dbReference>
<evidence type="ECO:0000256" key="1">
    <source>
        <dbReference type="SAM" id="Phobius"/>
    </source>
</evidence>
<dbReference type="Proteomes" id="UP000439903">
    <property type="component" value="Unassembled WGS sequence"/>
</dbReference>
<proteinExistence type="predicted"/>
<keyword evidence="3" id="KW-1185">Reference proteome</keyword>
<accession>A0A8H3X512</accession>
<keyword evidence="1" id="KW-1133">Transmembrane helix</keyword>
<comment type="caution">
    <text evidence="2">The sequence shown here is derived from an EMBL/GenBank/DDBJ whole genome shotgun (WGS) entry which is preliminary data.</text>
</comment>
<protein>
    <recommendedName>
        <fullName evidence="4">F-box domain-containing protein</fullName>
    </recommendedName>
</protein>
<dbReference type="OrthoDB" id="2352152at2759"/>
<feature type="transmembrane region" description="Helical" evidence="1">
    <location>
        <begin position="21"/>
        <end position="41"/>
    </location>
</feature>
<organism evidence="2 3">
    <name type="scientific">Gigaspora margarita</name>
    <dbReference type="NCBI Taxonomy" id="4874"/>
    <lineage>
        <taxon>Eukaryota</taxon>
        <taxon>Fungi</taxon>
        <taxon>Fungi incertae sedis</taxon>
        <taxon>Mucoromycota</taxon>
        <taxon>Glomeromycotina</taxon>
        <taxon>Glomeromycetes</taxon>
        <taxon>Diversisporales</taxon>
        <taxon>Gigasporaceae</taxon>
        <taxon>Gigaspora</taxon>
    </lineage>
</organism>
<dbReference type="AlphaFoldDB" id="A0A8H3X512"/>
<keyword evidence="1" id="KW-0812">Transmembrane</keyword>